<dbReference type="RefSeq" id="WP_092560788.1">
    <property type="nucleotide sequence ID" value="NZ_FOYZ01000008.1"/>
</dbReference>
<name>A0A1I6K7Q9_9FIRM</name>
<dbReference type="EMBL" id="FOYZ01000008">
    <property type="protein sequence ID" value="SFR87078.1"/>
    <property type="molecule type" value="Genomic_DNA"/>
</dbReference>
<dbReference type="Proteomes" id="UP000199659">
    <property type="component" value="Unassembled WGS sequence"/>
</dbReference>
<protein>
    <submittedName>
        <fullName evidence="1">IS66 Orf2 like protein</fullName>
    </submittedName>
</protein>
<organism evidence="1 2">
    <name type="scientific">Anaeromicropila populeti</name>
    <dbReference type="NCBI Taxonomy" id="37658"/>
    <lineage>
        <taxon>Bacteria</taxon>
        <taxon>Bacillati</taxon>
        <taxon>Bacillota</taxon>
        <taxon>Clostridia</taxon>
        <taxon>Lachnospirales</taxon>
        <taxon>Lachnospiraceae</taxon>
        <taxon>Anaeromicropila</taxon>
    </lineage>
</organism>
<accession>A0A1I6K7Q9</accession>
<evidence type="ECO:0000313" key="2">
    <source>
        <dbReference type="Proteomes" id="UP000199659"/>
    </source>
</evidence>
<reference evidence="1 2" key="1">
    <citation type="submission" date="2016-10" db="EMBL/GenBank/DDBJ databases">
        <authorList>
            <person name="de Groot N.N."/>
        </authorList>
    </citation>
    <scope>NUCLEOTIDE SEQUENCE [LARGE SCALE GENOMIC DNA]</scope>
    <source>
        <strain evidence="1 2">743A</strain>
    </source>
</reference>
<keyword evidence="2" id="KW-1185">Reference proteome</keyword>
<proteinExistence type="predicted"/>
<evidence type="ECO:0000313" key="1">
    <source>
        <dbReference type="EMBL" id="SFR87078.1"/>
    </source>
</evidence>
<sequence length="124" mass="14633">MLNRLVTDTKHVYLALGATDFRKQISSLASLVQLQFGIDPFMESSLFIFCNKKRDSIKLLRYDKNGFILAHKKLLEKMKFQWPKDSEMVKEITVKQVEWLLEGLEMEQKKAHHEVKINRDNTCF</sequence>
<gene>
    <name evidence="1" type="ORF">SAMN05661086_02248</name>
</gene>
<dbReference type="InterPro" id="IPR008878">
    <property type="entry name" value="Transposase_IS66_Orf2"/>
</dbReference>
<dbReference type="STRING" id="37658.SAMN05661086_02248"/>
<dbReference type="PANTHER" id="PTHR36455:SF1">
    <property type="entry name" value="BLR8292 PROTEIN"/>
    <property type="match status" value="1"/>
</dbReference>
<dbReference type="Pfam" id="PF05717">
    <property type="entry name" value="TnpB_IS66"/>
    <property type="match status" value="1"/>
</dbReference>
<dbReference type="AlphaFoldDB" id="A0A1I6K7Q9"/>
<dbReference type="NCBIfam" id="NF033819">
    <property type="entry name" value="IS66_TnpB"/>
    <property type="match status" value="1"/>
</dbReference>
<dbReference type="OrthoDB" id="4956084at2"/>
<dbReference type="PANTHER" id="PTHR36455">
    <property type="match status" value="1"/>
</dbReference>